<dbReference type="OrthoDB" id="21648at2759"/>
<evidence type="ECO:0000313" key="4">
    <source>
        <dbReference type="Proteomes" id="UP000015453"/>
    </source>
</evidence>
<organism evidence="3 4">
    <name type="scientific">Genlisea aurea</name>
    <dbReference type="NCBI Taxonomy" id="192259"/>
    <lineage>
        <taxon>Eukaryota</taxon>
        <taxon>Viridiplantae</taxon>
        <taxon>Streptophyta</taxon>
        <taxon>Embryophyta</taxon>
        <taxon>Tracheophyta</taxon>
        <taxon>Spermatophyta</taxon>
        <taxon>Magnoliopsida</taxon>
        <taxon>eudicotyledons</taxon>
        <taxon>Gunneridae</taxon>
        <taxon>Pentapetalae</taxon>
        <taxon>asterids</taxon>
        <taxon>lamiids</taxon>
        <taxon>Lamiales</taxon>
        <taxon>Lentibulariaceae</taxon>
        <taxon>Genlisea</taxon>
    </lineage>
</organism>
<keyword evidence="4" id="KW-1185">Reference proteome</keyword>
<protein>
    <submittedName>
        <fullName evidence="3">Uncharacterized protein</fullName>
    </submittedName>
</protein>
<dbReference type="Proteomes" id="UP000015453">
    <property type="component" value="Unassembled WGS sequence"/>
</dbReference>
<comment type="caution">
    <text evidence="3">The sequence shown here is derived from an EMBL/GenBank/DDBJ whole genome shotgun (WGS) entry which is preliminary data.</text>
</comment>
<evidence type="ECO:0000256" key="2">
    <source>
        <dbReference type="SAM" id="MobiDB-lite"/>
    </source>
</evidence>
<feature type="coiled-coil region" evidence="1">
    <location>
        <begin position="23"/>
        <end position="57"/>
    </location>
</feature>
<feature type="compositionally biased region" description="Basic residues" evidence="2">
    <location>
        <begin position="287"/>
        <end position="307"/>
    </location>
</feature>
<reference evidence="3 4" key="1">
    <citation type="journal article" date="2013" name="BMC Genomics">
        <title>The miniature genome of a carnivorous plant Genlisea aurea contains a low number of genes and short non-coding sequences.</title>
        <authorList>
            <person name="Leushkin E.V."/>
            <person name="Sutormin R.A."/>
            <person name="Nabieva E.R."/>
            <person name="Penin A.A."/>
            <person name="Kondrashov A.S."/>
            <person name="Logacheva M.D."/>
        </authorList>
    </citation>
    <scope>NUCLEOTIDE SEQUENCE [LARGE SCALE GENOMIC DNA]</scope>
</reference>
<dbReference type="PANTHER" id="PTHR34057:SF10">
    <property type="entry name" value="TRANSPOSASE, PTTA_EN_SPM, PLANT"/>
    <property type="match status" value="1"/>
</dbReference>
<feature type="compositionally biased region" description="Low complexity" evidence="2">
    <location>
        <begin position="272"/>
        <end position="282"/>
    </location>
</feature>
<dbReference type="EMBL" id="AUSU01004237">
    <property type="protein sequence ID" value="EPS65418.1"/>
    <property type="molecule type" value="Genomic_DNA"/>
</dbReference>
<feature type="region of interest" description="Disordered" evidence="2">
    <location>
        <begin position="167"/>
        <end position="187"/>
    </location>
</feature>
<accession>S8DQU2</accession>
<sequence length="307" mass="34954">MSIFRNKVSEQWRKFIGPVQWRCKWAELQMIKLESQAKEYERQLERYRLRNQFAELFGFESLMSTRKRRRRAESTTDLAAYMANHNLFSYDGNAKKGSRKTVTFAVDNTNMDYSVADIDEDSLSAETRNQDDSIEQIFGKIEHLQKRVKQMKSKFKVVVVEELPRVGDGETTSRQPAASPSPADDDEEQSFIQIFASVLLQSYNDDMGGDKVFRGDGGICENHNYLPIAELVDVNTPGSAQEGQCCTKPCDGITRKDAPHHSASEGIDTASKTKPTHVTSSPSPSPPKKRMPRQRYRRRRGGRFKAT</sequence>
<evidence type="ECO:0000313" key="3">
    <source>
        <dbReference type="EMBL" id="EPS65418.1"/>
    </source>
</evidence>
<gene>
    <name evidence="3" type="ORF">M569_09359</name>
</gene>
<feature type="region of interest" description="Disordered" evidence="2">
    <location>
        <begin position="256"/>
        <end position="307"/>
    </location>
</feature>
<dbReference type="PANTHER" id="PTHR34057">
    <property type="entry name" value="ELONGATION FACTOR"/>
    <property type="match status" value="1"/>
</dbReference>
<evidence type="ECO:0000256" key="1">
    <source>
        <dbReference type="SAM" id="Coils"/>
    </source>
</evidence>
<keyword evidence="1" id="KW-0175">Coiled coil</keyword>
<proteinExistence type="predicted"/>
<name>S8DQU2_9LAMI</name>
<dbReference type="AlphaFoldDB" id="S8DQU2"/>